<dbReference type="AlphaFoldDB" id="A0A9Q0YE53"/>
<dbReference type="PANTHER" id="PTHR45749:SF21">
    <property type="entry name" value="DUF4371 DOMAIN-CONTAINING PROTEIN"/>
    <property type="match status" value="1"/>
</dbReference>
<gene>
    <name evidence="1" type="ORF">HOLleu_40927</name>
</gene>
<reference evidence="1" key="1">
    <citation type="submission" date="2021-10" db="EMBL/GenBank/DDBJ databases">
        <title>Tropical sea cucumber genome reveals ecological adaptation and Cuvierian tubules defense mechanism.</title>
        <authorList>
            <person name="Chen T."/>
        </authorList>
    </citation>
    <scope>NUCLEOTIDE SEQUENCE</scope>
    <source>
        <strain evidence="1">Nanhai2018</strain>
        <tissue evidence="1">Muscle</tissue>
    </source>
</reference>
<dbReference type="PANTHER" id="PTHR45749">
    <property type="match status" value="1"/>
</dbReference>
<dbReference type="OrthoDB" id="10063194at2759"/>
<accession>A0A9Q0YE53</accession>
<keyword evidence="2" id="KW-1185">Reference proteome</keyword>
<dbReference type="Proteomes" id="UP001152320">
    <property type="component" value="Chromosome 22"/>
</dbReference>
<comment type="caution">
    <text evidence="1">The sequence shown here is derived from an EMBL/GenBank/DDBJ whole genome shotgun (WGS) entry which is preliminary data.</text>
</comment>
<evidence type="ECO:0000313" key="2">
    <source>
        <dbReference type="Proteomes" id="UP001152320"/>
    </source>
</evidence>
<evidence type="ECO:0000313" key="1">
    <source>
        <dbReference type="EMBL" id="KAJ8021142.1"/>
    </source>
</evidence>
<name>A0A9Q0YE53_HOLLE</name>
<proteinExistence type="predicted"/>
<sequence length="135" mass="14929">MLQDVLLRVHLPVANLRSQTYDGAGNVAGEYNGCQANIKRVQPLCIYTHCGAHVSHLVTSKSIEKSVTMRDALDCVQELGKLSNHSGKFRELKLAFRRNNAIPYLTETNLPNKMADPCACGHNSIKQLRHSVNCA</sequence>
<protein>
    <submittedName>
        <fullName evidence="1">Uncharacterized protein</fullName>
    </submittedName>
</protein>
<organism evidence="1 2">
    <name type="scientific">Holothuria leucospilota</name>
    <name type="common">Black long sea cucumber</name>
    <name type="synonym">Mertensiothuria leucospilota</name>
    <dbReference type="NCBI Taxonomy" id="206669"/>
    <lineage>
        <taxon>Eukaryota</taxon>
        <taxon>Metazoa</taxon>
        <taxon>Echinodermata</taxon>
        <taxon>Eleutherozoa</taxon>
        <taxon>Echinozoa</taxon>
        <taxon>Holothuroidea</taxon>
        <taxon>Aspidochirotacea</taxon>
        <taxon>Aspidochirotida</taxon>
        <taxon>Holothuriidae</taxon>
        <taxon>Holothuria</taxon>
    </lineage>
</organism>
<dbReference type="EMBL" id="JAIZAY010000022">
    <property type="protein sequence ID" value="KAJ8021142.1"/>
    <property type="molecule type" value="Genomic_DNA"/>
</dbReference>